<dbReference type="EMBL" id="JASWJB010000064">
    <property type="protein sequence ID" value="KAK2603411.1"/>
    <property type="molecule type" value="Genomic_DNA"/>
</dbReference>
<dbReference type="Pfam" id="PF01494">
    <property type="entry name" value="FAD_binding_3"/>
    <property type="match status" value="1"/>
</dbReference>
<accession>A0AAJ0CRE7</accession>
<evidence type="ECO:0000256" key="5">
    <source>
        <dbReference type="ARBA" id="ARBA00023033"/>
    </source>
</evidence>
<dbReference type="Gene3D" id="3.50.50.60">
    <property type="entry name" value="FAD/NAD(P)-binding domain"/>
    <property type="match status" value="1"/>
</dbReference>
<organism evidence="7 8">
    <name type="scientific">Conoideocrella luteorostrata</name>
    <dbReference type="NCBI Taxonomy" id="1105319"/>
    <lineage>
        <taxon>Eukaryota</taxon>
        <taxon>Fungi</taxon>
        <taxon>Dikarya</taxon>
        <taxon>Ascomycota</taxon>
        <taxon>Pezizomycotina</taxon>
        <taxon>Sordariomycetes</taxon>
        <taxon>Hypocreomycetidae</taxon>
        <taxon>Hypocreales</taxon>
        <taxon>Clavicipitaceae</taxon>
        <taxon>Conoideocrella</taxon>
    </lineage>
</organism>
<dbReference type="InterPro" id="IPR002938">
    <property type="entry name" value="FAD-bd"/>
</dbReference>
<comment type="cofactor">
    <cofactor evidence="1">
        <name>FAD</name>
        <dbReference type="ChEBI" id="CHEBI:57692"/>
    </cofactor>
</comment>
<dbReference type="PANTHER" id="PTHR47178:SF5">
    <property type="entry name" value="FAD-BINDING DOMAIN-CONTAINING PROTEIN"/>
    <property type="match status" value="1"/>
</dbReference>
<evidence type="ECO:0000259" key="6">
    <source>
        <dbReference type="Pfam" id="PF01494"/>
    </source>
</evidence>
<dbReference type="PRINTS" id="PR00420">
    <property type="entry name" value="RNGMNOXGNASE"/>
</dbReference>
<evidence type="ECO:0000256" key="1">
    <source>
        <dbReference type="ARBA" id="ARBA00001974"/>
    </source>
</evidence>
<dbReference type="AlphaFoldDB" id="A0AAJ0CRE7"/>
<dbReference type="InterPro" id="IPR036188">
    <property type="entry name" value="FAD/NAD-bd_sf"/>
</dbReference>
<evidence type="ECO:0000256" key="2">
    <source>
        <dbReference type="ARBA" id="ARBA00022630"/>
    </source>
</evidence>
<dbReference type="GO" id="GO:0071949">
    <property type="term" value="F:FAD binding"/>
    <property type="evidence" value="ECO:0007669"/>
    <property type="project" value="InterPro"/>
</dbReference>
<sequence>MKVIVIGGGIGGLCLANGLQKAGIDVQVFERQSNSVENLAGYGIHIDRNGRNALRNCLSLSDWTNIQNLFTTTGTRLFFRDTKFGLLALRDDAELSGRHACEVERSGIGRIELRDALLAGLDNQSCPIVHWNKAFRSYTHLKDGRVRVYFTDDSWQDGDLVVGADGSHSEIRRQYLPNIQRLDLGILAIAGRTMVTDELANSLPPEMTNGSLNNIVPYGKGWMFVSAWKSKPSACHSLKPDHYVLWAYVLPKTDAPADINEFTGADLSNIVLDAIDQWAPELRTLVRQTDLPSVKCIKIHSMPDLTPWKPSNITVMGDSIHNMTPMAGVGANTALRDAEVLTRVLIDAYSGRISLIEAVSIYEQEMRAYANDAVTMSRKNAKSACNGGSFQRVFLRGLLCAAHASPLIMRATFGRSLLK</sequence>
<keyword evidence="3" id="KW-0274">FAD</keyword>
<keyword evidence="5" id="KW-0503">Monooxygenase</keyword>
<evidence type="ECO:0000256" key="4">
    <source>
        <dbReference type="ARBA" id="ARBA00023002"/>
    </source>
</evidence>
<dbReference type="Proteomes" id="UP001251528">
    <property type="component" value="Unassembled WGS sequence"/>
</dbReference>
<dbReference type="PANTHER" id="PTHR47178">
    <property type="entry name" value="MONOOXYGENASE, FAD-BINDING"/>
    <property type="match status" value="1"/>
</dbReference>
<dbReference type="GO" id="GO:0004497">
    <property type="term" value="F:monooxygenase activity"/>
    <property type="evidence" value="ECO:0007669"/>
    <property type="project" value="UniProtKB-KW"/>
</dbReference>
<protein>
    <recommendedName>
        <fullName evidence="6">FAD-binding domain-containing protein</fullName>
    </recommendedName>
</protein>
<dbReference type="SUPFAM" id="SSF51905">
    <property type="entry name" value="FAD/NAD(P)-binding domain"/>
    <property type="match status" value="1"/>
</dbReference>
<name>A0AAJ0CRE7_9HYPO</name>
<reference evidence="7" key="1">
    <citation type="submission" date="2023-06" db="EMBL/GenBank/DDBJ databases">
        <title>Conoideocrella luteorostrata (Hypocreales: Clavicipitaceae), a potential biocontrol fungus for elongate hemlock scale in United States Christmas tree production areas.</title>
        <authorList>
            <person name="Barrett H."/>
            <person name="Lovett B."/>
            <person name="Macias A.M."/>
            <person name="Stajich J.E."/>
            <person name="Kasson M.T."/>
        </authorList>
    </citation>
    <scope>NUCLEOTIDE SEQUENCE</scope>
    <source>
        <strain evidence="7">ARSEF 14590</strain>
    </source>
</reference>
<evidence type="ECO:0000313" key="8">
    <source>
        <dbReference type="Proteomes" id="UP001251528"/>
    </source>
</evidence>
<keyword evidence="2" id="KW-0285">Flavoprotein</keyword>
<proteinExistence type="predicted"/>
<feature type="domain" description="FAD-binding" evidence="6">
    <location>
        <begin position="2"/>
        <end position="375"/>
    </location>
</feature>
<keyword evidence="8" id="KW-1185">Reference proteome</keyword>
<evidence type="ECO:0000313" key="7">
    <source>
        <dbReference type="EMBL" id="KAK2603411.1"/>
    </source>
</evidence>
<gene>
    <name evidence="7" type="ORF">QQS21_004361</name>
</gene>
<comment type="caution">
    <text evidence="7">The sequence shown here is derived from an EMBL/GenBank/DDBJ whole genome shotgun (WGS) entry which is preliminary data.</text>
</comment>
<keyword evidence="4" id="KW-0560">Oxidoreductase</keyword>
<evidence type="ECO:0000256" key="3">
    <source>
        <dbReference type="ARBA" id="ARBA00022827"/>
    </source>
</evidence>